<feature type="region of interest" description="Disordered" evidence="1">
    <location>
        <begin position="25"/>
        <end position="45"/>
    </location>
</feature>
<protein>
    <submittedName>
        <fullName evidence="2">Uncharacterized protein</fullName>
    </submittedName>
</protein>
<dbReference type="EMBL" id="CAJNOQ010044508">
    <property type="protein sequence ID" value="CAF1633463.1"/>
    <property type="molecule type" value="Genomic_DNA"/>
</dbReference>
<feature type="non-terminal residue" evidence="2">
    <location>
        <position position="1"/>
    </location>
</feature>
<evidence type="ECO:0000313" key="3">
    <source>
        <dbReference type="EMBL" id="CAF4535792.1"/>
    </source>
</evidence>
<evidence type="ECO:0000256" key="1">
    <source>
        <dbReference type="SAM" id="MobiDB-lite"/>
    </source>
</evidence>
<gene>
    <name evidence="2" type="ORF">GPM918_LOCUS44500</name>
    <name evidence="3" type="ORF">SRO942_LOCUS46381</name>
</gene>
<reference evidence="2" key="1">
    <citation type="submission" date="2021-02" db="EMBL/GenBank/DDBJ databases">
        <authorList>
            <person name="Nowell W R."/>
        </authorList>
    </citation>
    <scope>NUCLEOTIDE SEQUENCE</scope>
</reference>
<sequence>SKIDCKLAKDKYESTNIESEEVIMYNSSSDGSSADNDDDEVHLTK</sequence>
<dbReference type="Proteomes" id="UP000681722">
    <property type="component" value="Unassembled WGS sequence"/>
</dbReference>
<proteinExistence type="predicted"/>
<dbReference type="AlphaFoldDB" id="A0A816DEW7"/>
<accession>A0A816DEW7</accession>
<keyword evidence="4" id="KW-1185">Reference proteome</keyword>
<evidence type="ECO:0000313" key="4">
    <source>
        <dbReference type="Proteomes" id="UP000663829"/>
    </source>
</evidence>
<organism evidence="2 4">
    <name type="scientific">Didymodactylos carnosus</name>
    <dbReference type="NCBI Taxonomy" id="1234261"/>
    <lineage>
        <taxon>Eukaryota</taxon>
        <taxon>Metazoa</taxon>
        <taxon>Spiralia</taxon>
        <taxon>Gnathifera</taxon>
        <taxon>Rotifera</taxon>
        <taxon>Eurotatoria</taxon>
        <taxon>Bdelloidea</taxon>
        <taxon>Philodinida</taxon>
        <taxon>Philodinidae</taxon>
        <taxon>Didymodactylos</taxon>
    </lineage>
</organism>
<dbReference type="Proteomes" id="UP000663829">
    <property type="component" value="Unassembled WGS sequence"/>
</dbReference>
<dbReference type="EMBL" id="CAJOBC010112594">
    <property type="protein sequence ID" value="CAF4535792.1"/>
    <property type="molecule type" value="Genomic_DNA"/>
</dbReference>
<evidence type="ECO:0000313" key="2">
    <source>
        <dbReference type="EMBL" id="CAF1633463.1"/>
    </source>
</evidence>
<name>A0A816DEW7_9BILA</name>
<feature type="compositionally biased region" description="Acidic residues" evidence="1">
    <location>
        <begin position="35"/>
        <end position="45"/>
    </location>
</feature>
<comment type="caution">
    <text evidence="2">The sequence shown here is derived from an EMBL/GenBank/DDBJ whole genome shotgun (WGS) entry which is preliminary data.</text>
</comment>